<dbReference type="EMBL" id="JH109153">
    <property type="protein sequence ID" value="EGW20661.1"/>
    <property type="molecule type" value="Genomic_DNA"/>
</dbReference>
<dbReference type="Proteomes" id="UP000004664">
    <property type="component" value="Unassembled WGS sequence"/>
</dbReference>
<proteinExistence type="predicted"/>
<sequence>MKIRSMACLIKKPVEFKERVLSNQVKKGRFINGHVIKENGQLKENKPRSIT</sequence>
<reference evidence="1 2" key="1">
    <citation type="submission" date="2011-06" db="EMBL/GenBank/DDBJ databases">
        <title>Genomic sequence of Methylobacter tundripaludum SV96.</title>
        <authorList>
            <consortium name="US DOE Joint Genome Institute"/>
            <person name="Lucas S."/>
            <person name="Han J."/>
            <person name="Lapidus A."/>
            <person name="Cheng J.-F."/>
            <person name="Goodwin L."/>
            <person name="Pitluck S."/>
            <person name="Held B."/>
            <person name="Detter J.C."/>
            <person name="Han C."/>
            <person name="Tapia R."/>
            <person name="Land M."/>
            <person name="Hauser L."/>
            <person name="Kyrpides N."/>
            <person name="Ivanova N."/>
            <person name="Ovchinnikova G."/>
            <person name="Pagani I."/>
            <person name="Klotz M.G."/>
            <person name="Dispirito A.A."/>
            <person name="Murrell J.C."/>
            <person name="Dunfield P."/>
            <person name="Kalyuzhnaya M.G."/>
            <person name="Svenning M."/>
            <person name="Trotsenko Y.A."/>
            <person name="Stein L.Y."/>
            <person name="Woyke T."/>
        </authorList>
    </citation>
    <scope>NUCLEOTIDE SEQUENCE [LARGE SCALE GENOMIC DNA]</scope>
    <source>
        <strain evidence="2">ATCC BAA-1195 / DSM 17260 / SV96</strain>
    </source>
</reference>
<name>G3J0D9_METTV</name>
<keyword evidence="2" id="KW-1185">Reference proteome</keyword>
<accession>G3J0D9</accession>
<dbReference type="HOGENOM" id="CLU_3100774_0_0_6"/>
<dbReference type="AlphaFoldDB" id="G3J0D9"/>
<evidence type="ECO:0000313" key="1">
    <source>
        <dbReference type="EMBL" id="EGW20661.1"/>
    </source>
</evidence>
<dbReference type="STRING" id="697282.Mettu_3810"/>
<evidence type="ECO:0000313" key="2">
    <source>
        <dbReference type="Proteomes" id="UP000004664"/>
    </source>
</evidence>
<protein>
    <submittedName>
        <fullName evidence="1">Uncharacterized protein</fullName>
    </submittedName>
</protein>
<gene>
    <name evidence="1" type="ORF">Mettu_3810</name>
</gene>
<organism evidence="1 2">
    <name type="scientific">Methylobacter tundripaludum (strain ATCC BAA-1195 / DSM 17260 / SV96)</name>
    <dbReference type="NCBI Taxonomy" id="697282"/>
    <lineage>
        <taxon>Bacteria</taxon>
        <taxon>Pseudomonadati</taxon>
        <taxon>Pseudomonadota</taxon>
        <taxon>Gammaproteobacteria</taxon>
        <taxon>Methylococcales</taxon>
        <taxon>Methylococcaceae</taxon>
        <taxon>Methylobacter</taxon>
    </lineage>
</organism>